<dbReference type="InterPro" id="IPR013325">
    <property type="entry name" value="RNA_pol_sigma_r2"/>
</dbReference>
<dbReference type="AlphaFoldDB" id="A0AA41YYA1"/>
<evidence type="ECO:0000256" key="4">
    <source>
        <dbReference type="ARBA" id="ARBA00023125"/>
    </source>
</evidence>
<evidence type="ECO:0000259" key="8">
    <source>
        <dbReference type="Pfam" id="PF08281"/>
    </source>
</evidence>
<dbReference type="Pfam" id="PF08281">
    <property type="entry name" value="Sigma70_r4_2"/>
    <property type="match status" value="1"/>
</dbReference>
<name>A0AA41YYA1_9HYPH</name>
<comment type="caution">
    <text evidence="9">The sequence shown here is derived from an EMBL/GenBank/DDBJ whole genome shotgun (WGS) entry which is preliminary data.</text>
</comment>
<dbReference type="Proteomes" id="UP001165667">
    <property type="component" value="Unassembled WGS sequence"/>
</dbReference>
<evidence type="ECO:0000256" key="5">
    <source>
        <dbReference type="ARBA" id="ARBA00023163"/>
    </source>
</evidence>
<reference evidence="9" key="1">
    <citation type="submission" date="2022-05" db="EMBL/GenBank/DDBJ databases">
        <authorList>
            <person name="Pankratov T."/>
        </authorList>
    </citation>
    <scope>NUCLEOTIDE SEQUENCE</scope>
    <source>
        <strain evidence="9">BP6-180914</strain>
    </source>
</reference>
<dbReference type="GO" id="GO:0016987">
    <property type="term" value="F:sigma factor activity"/>
    <property type="evidence" value="ECO:0007669"/>
    <property type="project" value="UniProtKB-KW"/>
</dbReference>
<dbReference type="PANTHER" id="PTHR43133:SF62">
    <property type="entry name" value="RNA POLYMERASE SIGMA FACTOR SIGZ"/>
    <property type="match status" value="1"/>
</dbReference>
<keyword evidence="2 6" id="KW-0805">Transcription regulation</keyword>
<dbReference type="InterPro" id="IPR007627">
    <property type="entry name" value="RNA_pol_sigma70_r2"/>
</dbReference>
<dbReference type="NCBIfam" id="TIGR02937">
    <property type="entry name" value="sigma70-ECF"/>
    <property type="match status" value="1"/>
</dbReference>
<dbReference type="GO" id="GO:0006352">
    <property type="term" value="P:DNA-templated transcription initiation"/>
    <property type="evidence" value="ECO:0007669"/>
    <property type="project" value="InterPro"/>
</dbReference>
<protein>
    <recommendedName>
        <fullName evidence="6">RNA polymerase sigma factor</fullName>
    </recommendedName>
</protein>
<dbReference type="InterPro" id="IPR039425">
    <property type="entry name" value="RNA_pol_sigma-70-like"/>
</dbReference>
<dbReference type="SUPFAM" id="SSF88659">
    <property type="entry name" value="Sigma3 and sigma4 domains of RNA polymerase sigma factors"/>
    <property type="match status" value="1"/>
</dbReference>
<sequence length="182" mass="20574">MMFSADELSAVLRRVVAKDPEAFEALYRATSAKLYGIIVRIVVNRSVADDILQEVYVKVWQHVGDFDAAKASPITWLATIARNRAIDEVRRRKPDVAQEEIETIDVAGNDSHPLDALDRSQDLQALMGCLKTLDQEKRDIILLAYCRGLSREELARRYVRPVPTIKTWIHRGLAQLKACLSS</sequence>
<dbReference type="PROSITE" id="PS01063">
    <property type="entry name" value="SIGMA70_ECF"/>
    <property type="match status" value="1"/>
</dbReference>
<feature type="domain" description="RNA polymerase sigma factor 70 region 4 type 2" evidence="8">
    <location>
        <begin position="124"/>
        <end position="176"/>
    </location>
</feature>
<evidence type="ECO:0000256" key="6">
    <source>
        <dbReference type="RuleBase" id="RU000716"/>
    </source>
</evidence>
<dbReference type="GO" id="GO:0003677">
    <property type="term" value="F:DNA binding"/>
    <property type="evidence" value="ECO:0007669"/>
    <property type="project" value="UniProtKB-KW"/>
</dbReference>
<dbReference type="InterPro" id="IPR000838">
    <property type="entry name" value="RNA_pol_sigma70_ECF_CS"/>
</dbReference>
<dbReference type="InterPro" id="IPR013249">
    <property type="entry name" value="RNA_pol_sigma70_r4_t2"/>
</dbReference>
<dbReference type="InterPro" id="IPR014284">
    <property type="entry name" value="RNA_pol_sigma-70_dom"/>
</dbReference>
<evidence type="ECO:0000256" key="2">
    <source>
        <dbReference type="ARBA" id="ARBA00023015"/>
    </source>
</evidence>
<keyword evidence="5 6" id="KW-0804">Transcription</keyword>
<evidence type="ECO:0000259" key="7">
    <source>
        <dbReference type="Pfam" id="PF04542"/>
    </source>
</evidence>
<evidence type="ECO:0000256" key="3">
    <source>
        <dbReference type="ARBA" id="ARBA00023082"/>
    </source>
</evidence>
<dbReference type="EMBL" id="JAMOIM010000018">
    <property type="protein sequence ID" value="MCW6510806.1"/>
    <property type="molecule type" value="Genomic_DNA"/>
</dbReference>
<evidence type="ECO:0000313" key="9">
    <source>
        <dbReference type="EMBL" id="MCW6510806.1"/>
    </source>
</evidence>
<feature type="domain" description="RNA polymerase sigma-70 region 2" evidence="7">
    <location>
        <begin position="26"/>
        <end position="93"/>
    </location>
</feature>
<evidence type="ECO:0000256" key="1">
    <source>
        <dbReference type="ARBA" id="ARBA00010641"/>
    </source>
</evidence>
<dbReference type="InterPro" id="IPR036388">
    <property type="entry name" value="WH-like_DNA-bd_sf"/>
</dbReference>
<proteinExistence type="inferred from homology"/>
<gene>
    <name evidence="9" type="ORF">M8523_22590</name>
</gene>
<dbReference type="PANTHER" id="PTHR43133">
    <property type="entry name" value="RNA POLYMERASE ECF-TYPE SIGMA FACTO"/>
    <property type="match status" value="1"/>
</dbReference>
<keyword evidence="10" id="KW-1185">Reference proteome</keyword>
<dbReference type="RefSeq" id="WP_282587179.1">
    <property type="nucleotide sequence ID" value="NZ_JAMOIM010000018.1"/>
</dbReference>
<organism evidence="9 10">
    <name type="scientific">Lichenifustis flavocetrariae</name>
    <dbReference type="NCBI Taxonomy" id="2949735"/>
    <lineage>
        <taxon>Bacteria</taxon>
        <taxon>Pseudomonadati</taxon>
        <taxon>Pseudomonadota</taxon>
        <taxon>Alphaproteobacteria</taxon>
        <taxon>Hyphomicrobiales</taxon>
        <taxon>Lichenihabitantaceae</taxon>
        <taxon>Lichenifustis</taxon>
    </lineage>
</organism>
<keyword evidence="4 6" id="KW-0238">DNA-binding</keyword>
<evidence type="ECO:0000313" key="10">
    <source>
        <dbReference type="Proteomes" id="UP001165667"/>
    </source>
</evidence>
<comment type="similarity">
    <text evidence="1 6">Belongs to the sigma-70 factor family. ECF subfamily.</text>
</comment>
<dbReference type="Pfam" id="PF04542">
    <property type="entry name" value="Sigma70_r2"/>
    <property type="match status" value="1"/>
</dbReference>
<dbReference type="SUPFAM" id="SSF88946">
    <property type="entry name" value="Sigma2 domain of RNA polymerase sigma factors"/>
    <property type="match status" value="1"/>
</dbReference>
<dbReference type="Gene3D" id="1.10.10.10">
    <property type="entry name" value="Winged helix-like DNA-binding domain superfamily/Winged helix DNA-binding domain"/>
    <property type="match status" value="1"/>
</dbReference>
<dbReference type="InterPro" id="IPR013324">
    <property type="entry name" value="RNA_pol_sigma_r3/r4-like"/>
</dbReference>
<keyword evidence="3 6" id="KW-0731">Sigma factor</keyword>
<accession>A0AA41YYA1</accession>
<dbReference type="Gene3D" id="1.10.1740.10">
    <property type="match status" value="1"/>
</dbReference>